<dbReference type="InterPro" id="IPR007627">
    <property type="entry name" value="RNA_pol_sigma70_r2"/>
</dbReference>
<dbReference type="GO" id="GO:0006352">
    <property type="term" value="P:DNA-templated transcription initiation"/>
    <property type="evidence" value="ECO:0007669"/>
    <property type="project" value="InterPro"/>
</dbReference>
<dbReference type="OrthoDB" id="9782703at2"/>
<comment type="similarity">
    <text evidence="1">Belongs to the sigma-70 factor family. ECF subfamily.</text>
</comment>
<proteinExistence type="inferred from homology"/>
<protein>
    <submittedName>
        <fullName evidence="7">RNA polymerase sigma-70 factor, ECF subfamily</fullName>
    </submittedName>
</protein>
<organism evidence="7 8">
    <name type="scientific">Acetoanaerobium noterae</name>
    <dbReference type="NCBI Taxonomy" id="745369"/>
    <lineage>
        <taxon>Bacteria</taxon>
        <taxon>Bacillati</taxon>
        <taxon>Bacillota</taxon>
        <taxon>Clostridia</taxon>
        <taxon>Peptostreptococcales</taxon>
        <taxon>Filifactoraceae</taxon>
        <taxon>Acetoanaerobium</taxon>
    </lineage>
</organism>
<reference evidence="8" key="1">
    <citation type="submission" date="2017-02" db="EMBL/GenBank/DDBJ databases">
        <authorList>
            <person name="Varghese N."/>
            <person name="Submissions S."/>
        </authorList>
    </citation>
    <scope>NUCLEOTIDE SEQUENCE [LARGE SCALE GENOMIC DNA]</scope>
    <source>
        <strain evidence="8">ATCC 35199</strain>
    </source>
</reference>
<evidence type="ECO:0000256" key="1">
    <source>
        <dbReference type="ARBA" id="ARBA00010641"/>
    </source>
</evidence>
<dbReference type="AlphaFoldDB" id="A0A1T5DJY1"/>
<feature type="domain" description="RNA polymerase sigma-70 region 2" evidence="5">
    <location>
        <begin position="17"/>
        <end position="79"/>
    </location>
</feature>
<dbReference type="GO" id="GO:0003677">
    <property type="term" value="F:DNA binding"/>
    <property type="evidence" value="ECO:0007669"/>
    <property type="project" value="InterPro"/>
</dbReference>
<evidence type="ECO:0000313" key="8">
    <source>
        <dbReference type="Proteomes" id="UP000243406"/>
    </source>
</evidence>
<sequence>MKTKLNRDYVTKFIIENREGYYRLAYTYVKNQQDSLDIVQEAICKALESQHKLKNPDGIKSWFYKIVVHTALDFLRKSNKIVLTEDEILEDIGGSSSDNYEDTDLMSALDRLSDENKTIVVLRYFEAMKLQDIASIMNMPESTVKTKLYSSLKKLRIELE</sequence>
<dbReference type="InterPro" id="IPR013325">
    <property type="entry name" value="RNA_pol_sigma_r2"/>
</dbReference>
<dbReference type="SUPFAM" id="SSF88946">
    <property type="entry name" value="Sigma2 domain of RNA polymerase sigma factors"/>
    <property type="match status" value="1"/>
</dbReference>
<dbReference type="CDD" id="cd06171">
    <property type="entry name" value="Sigma70_r4"/>
    <property type="match status" value="1"/>
</dbReference>
<evidence type="ECO:0000313" key="7">
    <source>
        <dbReference type="EMBL" id="SKB72032.1"/>
    </source>
</evidence>
<dbReference type="Pfam" id="PF08281">
    <property type="entry name" value="Sigma70_r4_2"/>
    <property type="match status" value="1"/>
</dbReference>
<keyword evidence="3" id="KW-0731">Sigma factor</keyword>
<evidence type="ECO:0000256" key="4">
    <source>
        <dbReference type="ARBA" id="ARBA00023163"/>
    </source>
</evidence>
<name>A0A1T5DJY1_9FIRM</name>
<dbReference type="InterPro" id="IPR013324">
    <property type="entry name" value="RNA_pol_sigma_r3/r4-like"/>
</dbReference>
<dbReference type="PANTHER" id="PTHR43133">
    <property type="entry name" value="RNA POLYMERASE ECF-TYPE SIGMA FACTO"/>
    <property type="match status" value="1"/>
</dbReference>
<keyword evidence="2" id="KW-0805">Transcription regulation</keyword>
<dbReference type="Proteomes" id="UP000243406">
    <property type="component" value="Unassembled WGS sequence"/>
</dbReference>
<feature type="domain" description="RNA polymerase sigma factor 70 region 4 type 2" evidence="6">
    <location>
        <begin position="104"/>
        <end position="155"/>
    </location>
</feature>
<keyword evidence="4" id="KW-0804">Transcription</keyword>
<dbReference type="RefSeq" id="WP_079590706.1">
    <property type="nucleotide sequence ID" value="NZ_FUYN01000010.1"/>
</dbReference>
<dbReference type="Gene3D" id="1.10.1740.10">
    <property type="match status" value="1"/>
</dbReference>
<accession>A0A1T5DJY1</accession>
<keyword evidence="8" id="KW-1185">Reference proteome</keyword>
<dbReference type="NCBIfam" id="TIGR02937">
    <property type="entry name" value="sigma70-ECF"/>
    <property type="match status" value="1"/>
</dbReference>
<evidence type="ECO:0000256" key="3">
    <source>
        <dbReference type="ARBA" id="ARBA00023082"/>
    </source>
</evidence>
<dbReference type="InterPro" id="IPR013249">
    <property type="entry name" value="RNA_pol_sigma70_r4_t2"/>
</dbReference>
<dbReference type="InterPro" id="IPR039425">
    <property type="entry name" value="RNA_pol_sigma-70-like"/>
</dbReference>
<evidence type="ECO:0000259" key="5">
    <source>
        <dbReference type="Pfam" id="PF04542"/>
    </source>
</evidence>
<dbReference type="Gene3D" id="1.10.10.10">
    <property type="entry name" value="Winged helix-like DNA-binding domain superfamily/Winged helix DNA-binding domain"/>
    <property type="match status" value="1"/>
</dbReference>
<dbReference type="GO" id="GO:0016987">
    <property type="term" value="F:sigma factor activity"/>
    <property type="evidence" value="ECO:0007669"/>
    <property type="project" value="UniProtKB-KW"/>
</dbReference>
<evidence type="ECO:0000256" key="2">
    <source>
        <dbReference type="ARBA" id="ARBA00023015"/>
    </source>
</evidence>
<dbReference type="InterPro" id="IPR036388">
    <property type="entry name" value="WH-like_DNA-bd_sf"/>
</dbReference>
<gene>
    <name evidence="7" type="ORF">SAMN02745120_0031</name>
</gene>
<dbReference type="Pfam" id="PF04542">
    <property type="entry name" value="Sigma70_r2"/>
    <property type="match status" value="1"/>
</dbReference>
<dbReference type="InterPro" id="IPR014284">
    <property type="entry name" value="RNA_pol_sigma-70_dom"/>
</dbReference>
<dbReference type="PANTHER" id="PTHR43133:SF60">
    <property type="entry name" value="RNA POLYMERASE SIGMA FACTOR SIGV"/>
    <property type="match status" value="1"/>
</dbReference>
<dbReference type="EMBL" id="FUYN01000010">
    <property type="protein sequence ID" value="SKB72032.1"/>
    <property type="molecule type" value="Genomic_DNA"/>
</dbReference>
<dbReference type="SUPFAM" id="SSF88659">
    <property type="entry name" value="Sigma3 and sigma4 domains of RNA polymerase sigma factors"/>
    <property type="match status" value="1"/>
</dbReference>
<evidence type="ECO:0000259" key="6">
    <source>
        <dbReference type="Pfam" id="PF08281"/>
    </source>
</evidence>